<dbReference type="EMBL" id="PFEA01000035">
    <property type="protein sequence ID" value="PJE59764.1"/>
    <property type="molecule type" value="Genomic_DNA"/>
</dbReference>
<dbReference type="AlphaFoldDB" id="A0A2M8KIM7"/>
<proteinExistence type="predicted"/>
<sequence length="132" mass="15524">SEEANSFLVKNHILSEQLRQLRRELTALNDICTLKRFFGLWFPDSALGRHDFTGKNLLVRGFDRVSKKFDLVLIDQGQSDSMSSMDPTFIDYEMLRQAQKCYARLRFITEYRQYLEKYDLRRPVGADVGFES</sequence>
<evidence type="ECO:0000313" key="2">
    <source>
        <dbReference type="Proteomes" id="UP000231086"/>
    </source>
</evidence>
<feature type="non-terminal residue" evidence="1">
    <location>
        <position position="1"/>
    </location>
</feature>
<accession>A0A2M8KIM7</accession>
<protein>
    <submittedName>
        <fullName evidence="1">Uncharacterized protein</fullName>
    </submittedName>
</protein>
<dbReference type="Proteomes" id="UP000231086">
    <property type="component" value="Unassembled WGS sequence"/>
</dbReference>
<comment type="caution">
    <text evidence="1">The sequence shown here is derived from an EMBL/GenBank/DDBJ whole genome shotgun (WGS) entry which is preliminary data.</text>
</comment>
<evidence type="ECO:0000313" key="1">
    <source>
        <dbReference type="EMBL" id="PJE59764.1"/>
    </source>
</evidence>
<organism evidence="1 2">
    <name type="scientific">Candidatus Portnoybacteria bacterium CG10_big_fil_rev_8_21_14_0_10_44_7</name>
    <dbReference type="NCBI Taxonomy" id="1974816"/>
    <lineage>
        <taxon>Bacteria</taxon>
        <taxon>Candidatus Portnoyibacteriota</taxon>
    </lineage>
</organism>
<gene>
    <name evidence="1" type="ORF">COU85_02015</name>
</gene>
<name>A0A2M8KIM7_9BACT</name>
<reference evidence="2" key="1">
    <citation type="submission" date="2017-09" db="EMBL/GenBank/DDBJ databases">
        <title>Depth-based differentiation of microbial function through sediment-hosted aquifers and enrichment of novel symbionts in the deep terrestrial subsurface.</title>
        <authorList>
            <person name="Probst A.J."/>
            <person name="Ladd B."/>
            <person name="Jarett J.K."/>
            <person name="Geller-Mcgrath D.E."/>
            <person name="Sieber C.M.K."/>
            <person name="Emerson J.B."/>
            <person name="Anantharaman K."/>
            <person name="Thomas B.C."/>
            <person name="Malmstrom R."/>
            <person name="Stieglmeier M."/>
            <person name="Klingl A."/>
            <person name="Woyke T."/>
            <person name="Ryan C.M."/>
            <person name="Banfield J.F."/>
        </authorList>
    </citation>
    <scope>NUCLEOTIDE SEQUENCE [LARGE SCALE GENOMIC DNA]</scope>
</reference>